<evidence type="ECO:0000256" key="2">
    <source>
        <dbReference type="SAM" id="Phobius"/>
    </source>
</evidence>
<keyword evidence="5" id="KW-1185">Reference proteome</keyword>
<feature type="compositionally biased region" description="Acidic residues" evidence="1">
    <location>
        <begin position="234"/>
        <end position="250"/>
    </location>
</feature>
<feature type="transmembrane region" description="Helical" evidence="2">
    <location>
        <begin position="123"/>
        <end position="141"/>
    </location>
</feature>
<evidence type="ECO:0000256" key="1">
    <source>
        <dbReference type="SAM" id="MobiDB-lite"/>
    </source>
</evidence>
<name>A0A432ZKM3_9GAMM</name>
<dbReference type="SMART" id="SM00530">
    <property type="entry name" value="HTH_XRE"/>
    <property type="match status" value="1"/>
</dbReference>
<evidence type="ECO:0000313" key="5">
    <source>
        <dbReference type="Proteomes" id="UP000288279"/>
    </source>
</evidence>
<dbReference type="InterPro" id="IPR050400">
    <property type="entry name" value="Bact_Cytoskel_RodZ"/>
</dbReference>
<comment type="caution">
    <text evidence="4">The sequence shown here is derived from an EMBL/GenBank/DDBJ whole genome shotgun (WGS) entry which is preliminary data.</text>
</comment>
<sequence>MRVMSNRKKSADANEQQLTNSPGSMIRSARQEAGMTEQELADHLRLRLAVVKGIEQDQYEGLASSTFLRGYLRAIARVLELDAEQLLRAYENIRGDTDVESNVKMQSFSQQHIRERNDNRLKWASYIIIAIVLGAAIIWWIQESDFRINTITGSDDAPTQAEFIANQDESKIAVSVRPRSQSQPAFEPGKSSPTEAEVRSQVMADSGIDTAAEPVQEPIAAEQQQSDLQAEAIAETESEPQPEPEPEPEPEPAPTPTEPASSLDSLVMTFSDACWVKVVDATGEEIAIGVKANGYRMPLQGQAPFAIILCKPDAVEMTYNGEPVDLSGYRRGRSVTMTLGGE</sequence>
<proteinExistence type="predicted"/>
<dbReference type="Gene3D" id="1.10.260.40">
    <property type="entry name" value="lambda repressor-like DNA-binding domains"/>
    <property type="match status" value="1"/>
</dbReference>
<feature type="region of interest" description="Disordered" evidence="1">
    <location>
        <begin position="1"/>
        <end position="32"/>
    </location>
</feature>
<feature type="compositionally biased region" description="Polar residues" evidence="1">
    <location>
        <begin position="13"/>
        <end position="23"/>
    </location>
</feature>
<protein>
    <recommendedName>
        <fullName evidence="3">HTH cro/C1-type domain-containing protein</fullName>
    </recommendedName>
</protein>
<dbReference type="EMBL" id="PIQG01000002">
    <property type="protein sequence ID" value="RUO78444.1"/>
    <property type="molecule type" value="Genomic_DNA"/>
</dbReference>
<evidence type="ECO:0000259" key="3">
    <source>
        <dbReference type="SMART" id="SM00530"/>
    </source>
</evidence>
<reference evidence="4 5" key="1">
    <citation type="journal article" date="2011" name="Front. Microbiol.">
        <title>Genomic signatures of strain selection and enhancement in Bacillus atrophaeus var. globigii, a historical biowarfare simulant.</title>
        <authorList>
            <person name="Gibbons H.S."/>
            <person name="Broomall S.M."/>
            <person name="McNew L.A."/>
            <person name="Daligault H."/>
            <person name="Chapman C."/>
            <person name="Bruce D."/>
            <person name="Karavis M."/>
            <person name="Krepps M."/>
            <person name="McGregor P.A."/>
            <person name="Hong C."/>
            <person name="Park K.H."/>
            <person name="Akmal A."/>
            <person name="Feldman A."/>
            <person name="Lin J.S."/>
            <person name="Chang W.E."/>
            <person name="Higgs B.W."/>
            <person name="Demirev P."/>
            <person name="Lindquist J."/>
            <person name="Liem A."/>
            <person name="Fochler E."/>
            <person name="Read T.D."/>
            <person name="Tapia R."/>
            <person name="Johnson S."/>
            <person name="Bishop-Lilly K.A."/>
            <person name="Detter C."/>
            <person name="Han C."/>
            <person name="Sozhamannan S."/>
            <person name="Rosenzweig C.N."/>
            <person name="Skowronski E.W."/>
        </authorList>
    </citation>
    <scope>NUCLEOTIDE SEQUENCE [LARGE SCALE GENOMIC DNA]</scope>
    <source>
        <strain evidence="4 5">PIT1</strain>
    </source>
</reference>
<dbReference type="InterPro" id="IPR001387">
    <property type="entry name" value="Cro/C1-type_HTH"/>
</dbReference>
<dbReference type="GO" id="GO:0003677">
    <property type="term" value="F:DNA binding"/>
    <property type="evidence" value="ECO:0007669"/>
    <property type="project" value="InterPro"/>
</dbReference>
<keyword evidence="2" id="KW-0472">Membrane</keyword>
<evidence type="ECO:0000313" key="4">
    <source>
        <dbReference type="EMBL" id="RUO78444.1"/>
    </source>
</evidence>
<gene>
    <name evidence="4" type="ORF">CWI83_05300</name>
</gene>
<dbReference type="Pfam" id="PF13464">
    <property type="entry name" value="RodZ_C"/>
    <property type="match status" value="1"/>
</dbReference>
<dbReference type="InterPro" id="IPR025194">
    <property type="entry name" value="RodZ-like_C"/>
</dbReference>
<dbReference type="InterPro" id="IPR010982">
    <property type="entry name" value="Lambda_DNA-bd_dom_sf"/>
</dbReference>
<dbReference type="OrthoDB" id="9790252at2"/>
<dbReference type="Pfam" id="PF13413">
    <property type="entry name" value="HTH_25"/>
    <property type="match status" value="1"/>
</dbReference>
<feature type="domain" description="HTH cro/C1-type" evidence="3">
    <location>
        <begin position="25"/>
        <end position="86"/>
    </location>
</feature>
<feature type="region of interest" description="Disordered" evidence="1">
    <location>
        <begin position="221"/>
        <end position="262"/>
    </location>
</feature>
<keyword evidence="2" id="KW-1133">Transmembrane helix</keyword>
<accession>A0A432ZKM3</accession>
<feature type="region of interest" description="Disordered" evidence="1">
    <location>
        <begin position="173"/>
        <end position="198"/>
    </location>
</feature>
<organism evidence="4 5">
    <name type="scientific">Pseudidiomarina taiwanensis</name>
    <dbReference type="NCBI Taxonomy" id="337250"/>
    <lineage>
        <taxon>Bacteria</taxon>
        <taxon>Pseudomonadati</taxon>
        <taxon>Pseudomonadota</taxon>
        <taxon>Gammaproteobacteria</taxon>
        <taxon>Alteromonadales</taxon>
        <taxon>Idiomarinaceae</taxon>
        <taxon>Pseudidiomarina</taxon>
    </lineage>
</organism>
<dbReference type="SUPFAM" id="SSF47413">
    <property type="entry name" value="lambda repressor-like DNA-binding domains"/>
    <property type="match status" value="1"/>
</dbReference>
<dbReference type="PANTHER" id="PTHR34475">
    <property type="match status" value="1"/>
</dbReference>
<dbReference type="AlphaFoldDB" id="A0A432ZKM3"/>
<dbReference type="CDD" id="cd00093">
    <property type="entry name" value="HTH_XRE"/>
    <property type="match status" value="1"/>
</dbReference>
<dbReference type="Proteomes" id="UP000288279">
    <property type="component" value="Unassembled WGS sequence"/>
</dbReference>
<dbReference type="PANTHER" id="PTHR34475:SF1">
    <property type="entry name" value="CYTOSKELETON PROTEIN RODZ"/>
    <property type="match status" value="1"/>
</dbReference>
<keyword evidence="2" id="KW-0812">Transmembrane</keyword>